<dbReference type="NCBIfam" id="TIGR01777">
    <property type="entry name" value="yfcH"/>
    <property type="match status" value="1"/>
</dbReference>
<reference evidence="4 5" key="1">
    <citation type="submission" date="2018-01" db="EMBL/GenBank/DDBJ databases">
        <title>Draft genome of the type strain Pseudomonas oceani DSM 100277 isolated from the deep water in Okinawa trough, northwestern Pacific Ocean.</title>
        <authorList>
            <person name="Gomila M."/>
            <person name="Mulet M."/>
            <person name="Garcia-Valdes E."/>
            <person name="Lalucat J."/>
        </authorList>
    </citation>
    <scope>NUCLEOTIDE SEQUENCE [LARGE SCALE GENOMIC DNA]</scope>
    <source>
        <strain evidence="4 5">DSM 100277</strain>
    </source>
</reference>
<protein>
    <submittedName>
        <fullName evidence="4">TIGR01777 family protein</fullName>
    </submittedName>
</protein>
<feature type="domain" description="DUF1731" evidence="3">
    <location>
        <begin position="249"/>
        <end position="295"/>
    </location>
</feature>
<name>A0A2P4ET41_9GAMM</name>
<dbReference type="PANTHER" id="PTHR11092:SF0">
    <property type="entry name" value="EPIMERASE FAMILY PROTEIN SDR39U1"/>
    <property type="match status" value="1"/>
</dbReference>
<dbReference type="Pfam" id="PF01370">
    <property type="entry name" value="Epimerase"/>
    <property type="match status" value="1"/>
</dbReference>
<sequence>MRILLTGATGVIGQPLCRQLLEAGHELTVWSRRPAQVPALCGDAVRGVSSLDQLNDETIDAVINLAGAPVADRHWTAARKELLWDSRVTLTEELVHWLGRRKQRPQVLVSASAIGWYGDGGEQLLTEASPGRVEYTHTLCDAWEQAAKRAASYGMRVCILRIGLVLSPNGGFLQRMRLPFKLGLGGRLGSGRQYMSWIHHRDIEAMLQWLVESADCHGVYNGTSPNPVSNREFTAALAHALKRPAFLPVPSGVLKLALGEMSRLLLVGQRVAPVRAQEAGFCFRFRHLETALADVLQKAE</sequence>
<dbReference type="InterPro" id="IPR001509">
    <property type="entry name" value="Epimerase_deHydtase"/>
</dbReference>
<dbReference type="SUPFAM" id="SSF51735">
    <property type="entry name" value="NAD(P)-binding Rossmann-fold domains"/>
    <property type="match status" value="1"/>
</dbReference>
<evidence type="ECO:0000256" key="1">
    <source>
        <dbReference type="ARBA" id="ARBA00009353"/>
    </source>
</evidence>
<comment type="caution">
    <text evidence="4">The sequence shown here is derived from an EMBL/GenBank/DDBJ whole genome shotgun (WGS) entry which is preliminary data.</text>
</comment>
<dbReference type="OrthoDB" id="9801773at2"/>
<dbReference type="AlphaFoldDB" id="A0A2P4ET41"/>
<comment type="similarity">
    <text evidence="1">Belongs to the NAD(P)-dependent epimerase/dehydratase family. SDR39U1 subfamily.</text>
</comment>
<dbReference type="PANTHER" id="PTHR11092">
    <property type="entry name" value="SUGAR NUCLEOTIDE EPIMERASE RELATED"/>
    <property type="match status" value="1"/>
</dbReference>
<dbReference type="InterPro" id="IPR013549">
    <property type="entry name" value="DUF1731"/>
</dbReference>
<dbReference type="InterPro" id="IPR010099">
    <property type="entry name" value="SDR39U1"/>
</dbReference>
<feature type="domain" description="NAD-dependent epimerase/dehydratase" evidence="2">
    <location>
        <begin position="3"/>
        <end position="220"/>
    </location>
</feature>
<evidence type="ECO:0000259" key="2">
    <source>
        <dbReference type="Pfam" id="PF01370"/>
    </source>
</evidence>
<gene>
    <name evidence="4" type="ORF">C1949_13480</name>
</gene>
<dbReference type="EMBL" id="PPSK01000013">
    <property type="protein sequence ID" value="POB02448.1"/>
    <property type="molecule type" value="Genomic_DNA"/>
</dbReference>
<dbReference type="InterPro" id="IPR036291">
    <property type="entry name" value="NAD(P)-bd_dom_sf"/>
</dbReference>
<accession>A0A2P4ET41</accession>
<evidence type="ECO:0000313" key="4">
    <source>
        <dbReference type="EMBL" id="POB02448.1"/>
    </source>
</evidence>
<dbReference type="RefSeq" id="WP_104738994.1">
    <property type="nucleotide sequence ID" value="NZ_BMHR01000008.1"/>
</dbReference>
<evidence type="ECO:0000313" key="5">
    <source>
        <dbReference type="Proteomes" id="UP000243451"/>
    </source>
</evidence>
<keyword evidence="5" id="KW-1185">Reference proteome</keyword>
<dbReference type="Gene3D" id="3.40.50.720">
    <property type="entry name" value="NAD(P)-binding Rossmann-like Domain"/>
    <property type="match status" value="1"/>
</dbReference>
<evidence type="ECO:0000259" key="3">
    <source>
        <dbReference type="Pfam" id="PF08338"/>
    </source>
</evidence>
<proteinExistence type="inferred from homology"/>
<organism evidence="4 5">
    <name type="scientific">Halopseudomonas oceani</name>
    <dbReference type="NCBI Taxonomy" id="1708783"/>
    <lineage>
        <taxon>Bacteria</taxon>
        <taxon>Pseudomonadati</taxon>
        <taxon>Pseudomonadota</taxon>
        <taxon>Gammaproteobacteria</taxon>
        <taxon>Pseudomonadales</taxon>
        <taxon>Pseudomonadaceae</taxon>
        <taxon>Halopseudomonas</taxon>
    </lineage>
</organism>
<dbReference type="Pfam" id="PF08338">
    <property type="entry name" value="DUF1731"/>
    <property type="match status" value="1"/>
</dbReference>
<dbReference type="Proteomes" id="UP000243451">
    <property type="component" value="Unassembled WGS sequence"/>
</dbReference>